<name>A0A0P0Z474_9HYPH</name>
<dbReference type="InterPro" id="IPR055199">
    <property type="entry name" value="Hda_lid"/>
</dbReference>
<dbReference type="GO" id="GO:0003688">
    <property type="term" value="F:DNA replication origin binding"/>
    <property type="evidence" value="ECO:0007669"/>
    <property type="project" value="TreeGrafter"/>
</dbReference>
<dbReference type="Gene3D" id="1.10.8.60">
    <property type="match status" value="1"/>
</dbReference>
<evidence type="ECO:0000259" key="1">
    <source>
        <dbReference type="Pfam" id="PF22688"/>
    </source>
</evidence>
<sequence length="220" mass="23546">MTKPRQLPFELPHRASFARADFIETESNRLAVDAVDAWPAWPHPVLFLSGPAGSGKTHLASAFALEHGAVVPAHGQGFAQEPGFVAVIDDIDRTDLTEPEIFAVVNAARTGLGTVLITSRVSAPALKVALPDLASRLRAATQVAIGAPDDALLEGVLFKLFADRQMDVDPRLLSYVVPRMERSVVAAQTLVDRLDRESLAAGRRVTRALVSAVLDDLNAA</sequence>
<dbReference type="PANTHER" id="PTHR30050">
    <property type="entry name" value="CHROMOSOMAL REPLICATION INITIATOR PROTEIN DNAA"/>
    <property type="match status" value="1"/>
</dbReference>
<accession>A0A0P0Z474</accession>
<evidence type="ECO:0000313" key="2">
    <source>
        <dbReference type="EMBL" id="BAT28888.1"/>
    </source>
</evidence>
<dbReference type="SUPFAM" id="SSF52540">
    <property type="entry name" value="P-loop containing nucleoside triphosphate hydrolases"/>
    <property type="match status" value="1"/>
</dbReference>
<dbReference type="PANTHER" id="PTHR30050:SF5">
    <property type="entry name" value="DNAA REGULATORY INACTIVATOR HDA"/>
    <property type="match status" value="1"/>
</dbReference>
<reference evidence="2" key="1">
    <citation type="journal article" date="2015" name="Proc. Natl. Acad. Sci. U.S.A.">
        <title>Bacterial clade with the ribosomal RNA operon on a small plasmid rather than the chromosome.</title>
        <authorList>
            <person name="Anda M."/>
            <person name="Ohtsubo Y."/>
            <person name="Okubo T."/>
            <person name="Sugawara M."/>
            <person name="Nagata Y."/>
            <person name="Tsuda M."/>
            <person name="Minamisawa K."/>
            <person name="Mitsui H."/>
        </authorList>
    </citation>
    <scope>NUCLEOTIDE SEQUENCE</scope>
    <source>
        <strain evidence="2">JCM 14755</strain>
    </source>
</reference>
<dbReference type="AlphaFoldDB" id="A0A0P0Z474"/>
<dbReference type="Gene3D" id="3.40.50.300">
    <property type="entry name" value="P-loop containing nucleotide triphosphate hydrolases"/>
    <property type="match status" value="1"/>
</dbReference>
<dbReference type="EMBL" id="LC066377">
    <property type="protein sequence ID" value="BAT28888.1"/>
    <property type="molecule type" value="Genomic_DNA"/>
</dbReference>
<organism evidence="2">
    <name type="scientific">Aureimonas frigidaquae</name>
    <dbReference type="NCBI Taxonomy" id="424757"/>
    <lineage>
        <taxon>Bacteria</taxon>
        <taxon>Pseudomonadati</taxon>
        <taxon>Pseudomonadota</taxon>
        <taxon>Alphaproteobacteria</taxon>
        <taxon>Hyphomicrobiales</taxon>
        <taxon>Aurantimonadaceae</taxon>
        <taxon>Aureimonas</taxon>
    </lineage>
</organism>
<dbReference type="InterPro" id="IPR027417">
    <property type="entry name" value="P-loop_NTPase"/>
</dbReference>
<dbReference type="GO" id="GO:0006270">
    <property type="term" value="P:DNA replication initiation"/>
    <property type="evidence" value="ECO:0007669"/>
    <property type="project" value="TreeGrafter"/>
</dbReference>
<dbReference type="Pfam" id="PF22688">
    <property type="entry name" value="Hda_lid"/>
    <property type="match status" value="1"/>
</dbReference>
<dbReference type="RefSeq" id="WP_062229212.1">
    <property type="nucleotide sequence ID" value="NZ_BBWR01000018.1"/>
</dbReference>
<dbReference type="GO" id="GO:0005886">
    <property type="term" value="C:plasma membrane"/>
    <property type="evidence" value="ECO:0007669"/>
    <property type="project" value="TreeGrafter"/>
</dbReference>
<protein>
    <recommendedName>
        <fullName evidence="1">Hda lid domain-containing protein</fullName>
    </recommendedName>
</protein>
<dbReference type="OrthoDB" id="7390113at2"/>
<feature type="domain" description="Hda lid" evidence="1">
    <location>
        <begin position="163"/>
        <end position="214"/>
    </location>
</feature>
<proteinExistence type="predicted"/>